<evidence type="ECO:0000313" key="2">
    <source>
        <dbReference type="RefSeq" id="XP_016479381.1"/>
    </source>
</evidence>
<gene>
    <name evidence="2" type="primary">LOC107800671</name>
</gene>
<proteinExistence type="predicted"/>
<dbReference type="KEGG" id="nta:107800671"/>
<dbReference type="InterPro" id="IPR054722">
    <property type="entry name" value="PolX-like_BBD"/>
</dbReference>
<reference evidence="2" key="1">
    <citation type="submission" date="2025-08" db="UniProtKB">
        <authorList>
            <consortium name="RefSeq"/>
        </authorList>
    </citation>
    <scope>IDENTIFICATION</scope>
</reference>
<protein>
    <recommendedName>
        <fullName evidence="1">Retrovirus-related Pol polyprotein from transposon TNT 1-94-like beta-barrel domain-containing protein</fullName>
    </recommendedName>
</protein>
<dbReference type="PaxDb" id="4097-A0A1S4AS14"/>
<dbReference type="Pfam" id="PF22936">
    <property type="entry name" value="Pol_BBD"/>
    <property type="match status" value="1"/>
</dbReference>
<organism evidence="2">
    <name type="scientific">Nicotiana tabacum</name>
    <name type="common">Common tobacco</name>
    <dbReference type="NCBI Taxonomy" id="4097"/>
    <lineage>
        <taxon>Eukaryota</taxon>
        <taxon>Viridiplantae</taxon>
        <taxon>Streptophyta</taxon>
        <taxon>Embryophyta</taxon>
        <taxon>Tracheophyta</taxon>
        <taxon>Spermatophyta</taxon>
        <taxon>Magnoliopsida</taxon>
        <taxon>eudicotyledons</taxon>
        <taxon>Gunneridae</taxon>
        <taxon>Pentapetalae</taxon>
        <taxon>asterids</taxon>
        <taxon>lamiids</taxon>
        <taxon>Solanales</taxon>
        <taxon>Solanaceae</taxon>
        <taxon>Nicotianoideae</taxon>
        <taxon>Nicotianeae</taxon>
        <taxon>Nicotiana</taxon>
    </lineage>
</organism>
<sequence>MADEGTSEEHRKKNPKGKWYLDSACSRHVIGDKQLLKMVTKLDGGTITFGDKSKGNVIRVGKVPLSSTCDFDEVYMVDELGYNLFSISQLCDNDYEVRFKKHSWFIEGESGKVILFGNRDRNVYTISNIDNLDNQICLASMIGDPMALCIEESIHVVYVDTNLHSRNENLLEDEEIYIMPKFINTGEITHEEMTDQQDQSTTNFLENQESTTTDPTNSIKKELALVVPNEWKSDPGYPYKYIIGDPQEGLKTRISLKKTSNIVPYPSLNQKRWTRHLGTKDG</sequence>
<accession>A0A1S4AS14</accession>
<dbReference type="AlphaFoldDB" id="A0A1S4AS14"/>
<dbReference type="RefSeq" id="XP_016479381.1">
    <property type="nucleotide sequence ID" value="XM_016623895.1"/>
</dbReference>
<name>A0A1S4AS14_TOBAC</name>
<evidence type="ECO:0000259" key="1">
    <source>
        <dbReference type="Pfam" id="PF22936"/>
    </source>
</evidence>
<dbReference type="OrthoDB" id="1304528at2759"/>
<feature type="domain" description="Retrovirus-related Pol polyprotein from transposon TNT 1-94-like beta-barrel" evidence="1">
    <location>
        <begin position="19"/>
        <end position="95"/>
    </location>
</feature>